<keyword evidence="10" id="KW-0902">Two-component regulatory system</keyword>
<feature type="domain" description="HAMP" evidence="13">
    <location>
        <begin position="302"/>
        <end position="355"/>
    </location>
</feature>
<evidence type="ECO:0000259" key="13">
    <source>
        <dbReference type="PROSITE" id="PS50885"/>
    </source>
</evidence>
<dbReference type="Gene3D" id="6.10.340.10">
    <property type="match status" value="1"/>
</dbReference>
<evidence type="ECO:0000256" key="12">
    <source>
        <dbReference type="SAM" id="Phobius"/>
    </source>
</evidence>
<dbReference type="InterPro" id="IPR036890">
    <property type="entry name" value="HATPase_C_sf"/>
</dbReference>
<evidence type="ECO:0000256" key="10">
    <source>
        <dbReference type="ARBA" id="ARBA00023012"/>
    </source>
</evidence>
<dbReference type="InterPro" id="IPR003594">
    <property type="entry name" value="HATPase_dom"/>
</dbReference>
<dbReference type="GO" id="GO:0005524">
    <property type="term" value="F:ATP binding"/>
    <property type="evidence" value="ECO:0007669"/>
    <property type="project" value="UniProtKB-KW"/>
</dbReference>
<evidence type="ECO:0000256" key="11">
    <source>
        <dbReference type="ARBA" id="ARBA00023136"/>
    </source>
</evidence>
<evidence type="ECO:0000256" key="2">
    <source>
        <dbReference type="ARBA" id="ARBA00022475"/>
    </source>
</evidence>
<dbReference type="PANTHER" id="PTHR34220:SF11">
    <property type="entry name" value="SENSOR PROTEIN KINASE HPTS"/>
    <property type="match status" value="1"/>
</dbReference>
<sequence>MMKKISHYIEKFKKGLLINRLMKIYSLLIILFFGMLSVILAIFIYINDTQIAMNELDIRVSEMAEDVTNKNIETSRIMEMLFFEGENYQNMMNYMTQTKTEYFSDILDTWHQGQRIDFASEQLKSMLYTYPDVSSIDIVVNDLNYFLRADERQPYGQRIEGNPVFRNKAYLVRSIKNPDSGQVIGTLYVNFKPNRKENNLEHDEVYSTIVAEKSGRILSQNIAKGNPLLSNIVKQDDANGLAEQVIKERYFYRYIEDSNMYSVVLLAKHNFYLSMAKKIGSFILMNLSISLALLILLKKVFIRYSKNVNNINQEIHAVIAGDWQARIDTKGMELELLEISEAINQMLEYINQSFDEIYTLEIKQRDAHMRALQSQINPHFLYNTLEYIRMYAVSCEQDELADVVYAFAALLRNNINQEKTTTLKKELDFCEKYAFLYQIRYPDRIAYHVTIEKDCQDIVIPKFIIQPLVENYFVHGIDYTRINNVISIKSFSKDNQVIILIRDNGSGIPPEKLTEIQQNLQCDQEMRQESIGLKNIYLRLQNYFNNQVSFDITSKEKCGTGIEIKIPKEVIKR</sequence>
<comment type="subcellular location">
    <subcellularLocation>
        <location evidence="1">Cell membrane</location>
        <topology evidence="1">Multi-pass membrane protein</topology>
    </subcellularLocation>
</comment>
<keyword evidence="3" id="KW-0597">Phosphoprotein</keyword>
<feature type="transmembrane region" description="Helical" evidence="12">
    <location>
        <begin position="279"/>
        <end position="297"/>
    </location>
</feature>
<dbReference type="Pfam" id="PF02518">
    <property type="entry name" value="HATPase_c"/>
    <property type="match status" value="1"/>
</dbReference>
<accession>A0A1H9KCW4</accession>
<protein>
    <submittedName>
        <fullName evidence="14">Two-component system, sensor histidine kinase YesM</fullName>
    </submittedName>
</protein>
<dbReference type="RefSeq" id="WP_089746462.1">
    <property type="nucleotide sequence ID" value="NZ_FOGF01000013.1"/>
</dbReference>
<dbReference type="InterPro" id="IPR050640">
    <property type="entry name" value="Bact_2-comp_sensor_kinase"/>
</dbReference>
<evidence type="ECO:0000256" key="1">
    <source>
        <dbReference type="ARBA" id="ARBA00004651"/>
    </source>
</evidence>
<evidence type="ECO:0000256" key="8">
    <source>
        <dbReference type="ARBA" id="ARBA00022840"/>
    </source>
</evidence>
<dbReference type="GO" id="GO:0005886">
    <property type="term" value="C:plasma membrane"/>
    <property type="evidence" value="ECO:0007669"/>
    <property type="project" value="UniProtKB-SubCell"/>
</dbReference>
<dbReference type="PROSITE" id="PS50885">
    <property type="entry name" value="HAMP"/>
    <property type="match status" value="1"/>
</dbReference>
<dbReference type="Proteomes" id="UP000198556">
    <property type="component" value="Unassembled WGS sequence"/>
</dbReference>
<keyword evidence="8" id="KW-0067">ATP-binding</keyword>
<proteinExistence type="predicted"/>
<dbReference type="SUPFAM" id="SSF55874">
    <property type="entry name" value="ATPase domain of HSP90 chaperone/DNA topoisomerase II/histidine kinase"/>
    <property type="match status" value="1"/>
</dbReference>
<dbReference type="PANTHER" id="PTHR34220">
    <property type="entry name" value="SENSOR HISTIDINE KINASE YPDA"/>
    <property type="match status" value="1"/>
</dbReference>
<evidence type="ECO:0000256" key="5">
    <source>
        <dbReference type="ARBA" id="ARBA00022692"/>
    </source>
</evidence>
<dbReference type="GO" id="GO:0000155">
    <property type="term" value="F:phosphorelay sensor kinase activity"/>
    <property type="evidence" value="ECO:0007669"/>
    <property type="project" value="InterPro"/>
</dbReference>
<keyword evidence="5 12" id="KW-0812">Transmembrane</keyword>
<evidence type="ECO:0000313" key="14">
    <source>
        <dbReference type="EMBL" id="SEQ96990.1"/>
    </source>
</evidence>
<evidence type="ECO:0000256" key="3">
    <source>
        <dbReference type="ARBA" id="ARBA00022553"/>
    </source>
</evidence>
<dbReference type="InterPro" id="IPR010559">
    <property type="entry name" value="Sig_transdc_His_kin_internal"/>
</dbReference>
<keyword evidence="7 14" id="KW-0418">Kinase</keyword>
<evidence type="ECO:0000256" key="6">
    <source>
        <dbReference type="ARBA" id="ARBA00022741"/>
    </source>
</evidence>
<dbReference type="Gene3D" id="3.30.565.10">
    <property type="entry name" value="Histidine kinase-like ATPase, C-terminal domain"/>
    <property type="match status" value="1"/>
</dbReference>
<gene>
    <name evidence="14" type="ORF">SAMN05421767_1135</name>
</gene>
<dbReference type="STRING" id="137733.SAMN05421767_1135"/>
<dbReference type="AlphaFoldDB" id="A0A1H9KCW4"/>
<feature type="transmembrane region" description="Helical" evidence="12">
    <location>
        <begin position="21"/>
        <end position="46"/>
    </location>
</feature>
<name>A0A1H9KCW4_9LACT</name>
<keyword evidence="9 12" id="KW-1133">Transmembrane helix</keyword>
<dbReference type="InterPro" id="IPR003660">
    <property type="entry name" value="HAMP_dom"/>
</dbReference>
<evidence type="ECO:0000256" key="7">
    <source>
        <dbReference type="ARBA" id="ARBA00022777"/>
    </source>
</evidence>
<keyword evidence="11 12" id="KW-0472">Membrane</keyword>
<keyword evidence="2" id="KW-1003">Cell membrane</keyword>
<evidence type="ECO:0000256" key="4">
    <source>
        <dbReference type="ARBA" id="ARBA00022679"/>
    </source>
</evidence>
<keyword evidence="15" id="KW-1185">Reference proteome</keyword>
<evidence type="ECO:0000313" key="15">
    <source>
        <dbReference type="Proteomes" id="UP000198556"/>
    </source>
</evidence>
<keyword evidence="4" id="KW-0808">Transferase</keyword>
<organism evidence="14 15">
    <name type="scientific">Granulicatella balaenopterae</name>
    <dbReference type="NCBI Taxonomy" id="137733"/>
    <lineage>
        <taxon>Bacteria</taxon>
        <taxon>Bacillati</taxon>
        <taxon>Bacillota</taxon>
        <taxon>Bacilli</taxon>
        <taxon>Lactobacillales</taxon>
        <taxon>Carnobacteriaceae</taxon>
        <taxon>Granulicatella</taxon>
    </lineage>
</organism>
<evidence type="ECO:0000256" key="9">
    <source>
        <dbReference type="ARBA" id="ARBA00022989"/>
    </source>
</evidence>
<keyword evidence="6" id="KW-0547">Nucleotide-binding</keyword>
<dbReference type="Pfam" id="PF06580">
    <property type="entry name" value="His_kinase"/>
    <property type="match status" value="1"/>
</dbReference>
<dbReference type="OrthoDB" id="9776552at2"/>
<reference evidence="14 15" key="1">
    <citation type="submission" date="2016-10" db="EMBL/GenBank/DDBJ databases">
        <authorList>
            <person name="de Groot N.N."/>
        </authorList>
    </citation>
    <scope>NUCLEOTIDE SEQUENCE [LARGE SCALE GENOMIC DNA]</scope>
    <source>
        <strain evidence="14 15">DSM 15827</strain>
    </source>
</reference>
<dbReference type="EMBL" id="FOGF01000013">
    <property type="protein sequence ID" value="SEQ96990.1"/>
    <property type="molecule type" value="Genomic_DNA"/>
</dbReference>